<evidence type="ECO:0000313" key="1">
    <source>
        <dbReference type="EMBL" id="KFB89631.1"/>
    </source>
</evidence>
<comment type="caution">
    <text evidence="1">The sequence shown here is derived from an EMBL/GenBank/DDBJ whole genome shotgun (WGS) entry which is preliminary data.</text>
</comment>
<organism evidence="1 2">
    <name type="scientific">Serratia grimesii</name>
    <dbReference type="NCBI Taxonomy" id="82995"/>
    <lineage>
        <taxon>Bacteria</taxon>
        <taxon>Pseudomonadati</taxon>
        <taxon>Pseudomonadota</taxon>
        <taxon>Gammaproteobacteria</taxon>
        <taxon>Enterobacterales</taxon>
        <taxon>Yersiniaceae</taxon>
        <taxon>Serratia</taxon>
    </lineage>
</organism>
<dbReference type="EMBL" id="JGVP01000004">
    <property type="protein sequence ID" value="KFB89631.1"/>
    <property type="molecule type" value="Genomic_DNA"/>
</dbReference>
<evidence type="ECO:0000313" key="2">
    <source>
        <dbReference type="Proteomes" id="UP000028721"/>
    </source>
</evidence>
<proteinExistence type="predicted"/>
<keyword evidence="2" id="KW-1185">Reference proteome</keyword>
<dbReference type="Proteomes" id="UP000028721">
    <property type="component" value="Unassembled WGS sequence"/>
</dbReference>
<sequence length="73" mass="8166">MKWLWGNSKADTKRYGQVKSVSSNADRQVAQMRVVGRGAAYIPSEEIAQLPEVKEMQRMAAMIVNSKAANVRK</sequence>
<accession>A0ABR4UC68</accession>
<reference evidence="1 2" key="1">
    <citation type="submission" date="2014-03" db="EMBL/GenBank/DDBJ databases">
        <title>Draft genome sequence of the Serratia grimesii strain a2.</title>
        <authorList>
            <person name="Toymentseva A."/>
            <person name="Kazakov S."/>
            <person name="Giliazeva A."/>
            <person name="Ismagilova R."/>
            <person name="Shah R."/>
            <person name="Sharipova M."/>
            <person name="Khaitlina S."/>
            <person name="Mardanova A."/>
        </authorList>
    </citation>
    <scope>NUCLEOTIDE SEQUENCE [LARGE SCALE GENOMIC DNA]</scope>
    <source>
        <strain evidence="1 2">A2</strain>
    </source>
</reference>
<name>A0ABR4UC68_9GAMM</name>
<protein>
    <submittedName>
        <fullName evidence="1">Uncharacterized protein</fullName>
    </submittedName>
</protein>
<gene>
    <name evidence="1" type="ORF">CR62_16740</name>
</gene>